<feature type="region of interest" description="Disordered" evidence="5">
    <location>
        <begin position="235"/>
        <end position="263"/>
    </location>
</feature>
<dbReference type="GeneTree" id="ENSGT00500000044947"/>
<dbReference type="PANTHER" id="PTHR13237:SF8">
    <property type="entry name" value="SOMETHING ABOUT SILENCING PROTEIN 10"/>
    <property type="match status" value="1"/>
</dbReference>
<feature type="compositionally biased region" description="Basic residues" evidence="5">
    <location>
        <begin position="297"/>
        <end position="311"/>
    </location>
</feature>
<organism evidence="7 8">
    <name type="scientific">Lates calcarifer</name>
    <name type="common">Barramundi</name>
    <name type="synonym">Holocentrus calcarifer</name>
    <dbReference type="NCBI Taxonomy" id="8187"/>
    <lineage>
        <taxon>Eukaryota</taxon>
        <taxon>Metazoa</taxon>
        <taxon>Chordata</taxon>
        <taxon>Craniata</taxon>
        <taxon>Vertebrata</taxon>
        <taxon>Euteleostomi</taxon>
        <taxon>Actinopterygii</taxon>
        <taxon>Neopterygii</taxon>
        <taxon>Teleostei</taxon>
        <taxon>Neoteleostei</taxon>
        <taxon>Acanthomorphata</taxon>
        <taxon>Carangaria</taxon>
        <taxon>Carangaria incertae sedis</taxon>
        <taxon>Centropomidae</taxon>
        <taxon>Lates</taxon>
    </lineage>
</organism>
<feature type="compositionally biased region" description="Acidic residues" evidence="5">
    <location>
        <begin position="253"/>
        <end position="263"/>
    </location>
</feature>
<evidence type="ECO:0000259" key="6">
    <source>
        <dbReference type="Pfam" id="PF09368"/>
    </source>
</evidence>
<dbReference type="AlphaFoldDB" id="A0A4W6FM43"/>
<dbReference type="InterPro" id="IPR018972">
    <property type="entry name" value="Sas10_C_dom"/>
</dbReference>
<evidence type="ECO:0000256" key="2">
    <source>
        <dbReference type="ARBA" id="ARBA00010979"/>
    </source>
</evidence>
<comment type="subcellular location">
    <subcellularLocation>
        <location evidence="1">Nucleus</location>
        <location evidence="1">Nucleolus</location>
    </subcellularLocation>
</comment>
<reference evidence="7" key="3">
    <citation type="submission" date="2025-09" db="UniProtKB">
        <authorList>
            <consortium name="Ensembl"/>
        </authorList>
    </citation>
    <scope>IDENTIFICATION</scope>
</reference>
<feature type="compositionally biased region" description="Acidic residues" evidence="5">
    <location>
        <begin position="1"/>
        <end position="26"/>
    </location>
</feature>
<reference evidence="8" key="1">
    <citation type="submission" date="2015-09" db="EMBL/GenBank/DDBJ databases">
        <authorList>
            <person name="Sai Rama Sridatta P."/>
        </authorList>
    </citation>
    <scope>NUCLEOTIDE SEQUENCE [LARGE SCALE GENOMIC DNA]</scope>
</reference>
<dbReference type="Pfam" id="PF09368">
    <property type="entry name" value="Sas10"/>
    <property type="match status" value="1"/>
</dbReference>
<feature type="region of interest" description="Disordered" evidence="5">
    <location>
        <begin position="1"/>
        <end position="37"/>
    </location>
</feature>
<keyword evidence="8" id="KW-1185">Reference proteome</keyword>
<proteinExistence type="inferred from homology"/>
<evidence type="ECO:0000256" key="5">
    <source>
        <dbReference type="SAM" id="MobiDB-lite"/>
    </source>
</evidence>
<dbReference type="GO" id="GO:0000462">
    <property type="term" value="P:maturation of SSU-rRNA from tricistronic rRNA transcript (SSU-rRNA, 5.8S rRNA, LSU-rRNA)"/>
    <property type="evidence" value="ECO:0007669"/>
    <property type="project" value="TreeGrafter"/>
</dbReference>
<comment type="similarity">
    <text evidence="2">Belongs to the SAS10 family.</text>
</comment>
<feature type="compositionally biased region" description="Acidic residues" evidence="5">
    <location>
        <begin position="62"/>
        <end position="73"/>
    </location>
</feature>
<evidence type="ECO:0000256" key="1">
    <source>
        <dbReference type="ARBA" id="ARBA00004604"/>
    </source>
</evidence>
<dbReference type="InterPro" id="IPR007146">
    <property type="entry name" value="Sas10/Utp3/C1D"/>
</dbReference>
<accession>A0A4W6FM43</accession>
<keyword evidence="3" id="KW-0597">Phosphoprotein</keyword>
<evidence type="ECO:0000256" key="4">
    <source>
        <dbReference type="ARBA" id="ARBA00023242"/>
    </source>
</evidence>
<dbReference type="Ensembl" id="ENSLCAT00010053083.1">
    <property type="protein sequence ID" value="ENSLCAP00010051741.1"/>
    <property type="gene ID" value="ENSLCAG00010024087.1"/>
</dbReference>
<dbReference type="Proteomes" id="UP000314980">
    <property type="component" value="Unassembled WGS sequence"/>
</dbReference>
<evidence type="ECO:0000313" key="7">
    <source>
        <dbReference type="Ensembl" id="ENSLCAP00010051741.1"/>
    </source>
</evidence>
<feature type="domain" description="Sas10 C-terminal" evidence="6">
    <location>
        <begin position="289"/>
        <end position="353"/>
    </location>
</feature>
<sequence length="354" mass="41623">MPLDDSESEEEEELEEEENEDMESDLEEKKDEDLPNELAWGKKKKMFYDSDYVTTKGKSQEELEAEEQEEEEEAKNIQKRLAANLSEEDYDLNFFQRRRMKRRPIEKEERIVKDLKQMSQKEKMKLLKKESPELLELIQDFKTKLTELKDELQPLMQMVKDGKIPPGKGAGYLKTKQQLYLNYCTNISFYLVLKAKRIPAHNHPVIERLLTYRNLINELGAVDARLAPQFRKLLAGEEKDKAPGRPDSGETLPEVEEDSDSDLDEEAALRFYKDMEERVKLKRKSDDAGMAKNKGLTPKRKKIDRNPRVKHREKFRRAKIRRKGQVRDVRREETRYSGEMSGIRAGVKKSIKLK</sequence>
<evidence type="ECO:0000313" key="8">
    <source>
        <dbReference type="Proteomes" id="UP000314980"/>
    </source>
</evidence>
<protein>
    <submittedName>
        <fullName evidence="7">UTP3 small subunit processome component</fullName>
    </submittedName>
</protein>
<evidence type="ECO:0000256" key="3">
    <source>
        <dbReference type="ARBA" id="ARBA00022553"/>
    </source>
</evidence>
<feature type="compositionally biased region" description="Basic and acidic residues" evidence="5">
    <location>
        <begin position="235"/>
        <end position="248"/>
    </location>
</feature>
<dbReference type="Pfam" id="PF04000">
    <property type="entry name" value="Sas10_Utp3"/>
    <property type="match status" value="1"/>
</dbReference>
<dbReference type="GO" id="GO:0032040">
    <property type="term" value="C:small-subunit processome"/>
    <property type="evidence" value="ECO:0007669"/>
    <property type="project" value="TreeGrafter"/>
</dbReference>
<dbReference type="PANTHER" id="PTHR13237">
    <property type="entry name" value="SOMETHING ABOUT SILENCING PROTEIN 10-RELATED"/>
    <property type="match status" value="1"/>
</dbReference>
<reference evidence="7" key="2">
    <citation type="submission" date="2025-08" db="UniProtKB">
        <authorList>
            <consortium name="Ensembl"/>
        </authorList>
    </citation>
    <scope>IDENTIFICATION</scope>
</reference>
<feature type="region of interest" description="Disordered" evidence="5">
    <location>
        <begin position="282"/>
        <end position="311"/>
    </location>
</feature>
<feature type="region of interest" description="Disordered" evidence="5">
    <location>
        <begin position="54"/>
        <end position="76"/>
    </location>
</feature>
<keyword evidence="4" id="KW-0539">Nucleus</keyword>
<name>A0A4W6FM43_LATCA</name>